<keyword evidence="7" id="KW-0482">Metalloprotease</keyword>
<keyword evidence="6" id="KW-0862">Zinc</keyword>
<reference evidence="10" key="1">
    <citation type="journal article" date="2019" name="Int. J. Syst. Evol. Microbiol.">
        <title>The Global Catalogue of Microorganisms (GCM) 10K type strain sequencing project: providing services to taxonomists for standard genome sequencing and annotation.</title>
        <authorList>
            <consortium name="The Broad Institute Genomics Platform"/>
            <consortium name="The Broad Institute Genome Sequencing Center for Infectious Disease"/>
            <person name="Wu L."/>
            <person name="Ma J."/>
        </authorList>
    </citation>
    <scope>NUCLEOTIDE SEQUENCE [LARGE SCALE GENOMIC DNA]</scope>
    <source>
        <strain evidence="10">KCTC 42953</strain>
    </source>
</reference>
<dbReference type="SUPFAM" id="SSF55166">
    <property type="entry name" value="Hedgehog/DD-peptidase"/>
    <property type="match status" value="1"/>
</dbReference>
<evidence type="ECO:0000313" key="9">
    <source>
        <dbReference type="EMBL" id="MFC3193581.1"/>
    </source>
</evidence>
<dbReference type="Gene3D" id="3.30.1380.10">
    <property type="match status" value="1"/>
</dbReference>
<evidence type="ECO:0000256" key="3">
    <source>
        <dbReference type="ARBA" id="ARBA00022729"/>
    </source>
</evidence>
<organism evidence="9 10">
    <name type="scientific">Marinicella sediminis</name>
    <dbReference type="NCBI Taxonomy" id="1792834"/>
    <lineage>
        <taxon>Bacteria</taxon>
        <taxon>Pseudomonadati</taxon>
        <taxon>Pseudomonadota</taxon>
        <taxon>Gammaproteobacteria</taxon>
        <taxon>Lysobacterales</taxon>
        <taxon>Marinicellaceae</taxon>
        <taxon>Marinicella</taxon>
    </lineage>
</organism>
<keyword evidence="1" id="KW-0645">Protease</keyword>
<protein>
    <submittedName>
        <fullName evidence="9">Penicillin-insensitive murein endopeptidase</fullName>
    </submittedName>
</protein>
<evidence type="ECO:0000256" key="6">
    <source>
        <dbReference type="ARBA" id="ARBA00022833"/>
    </source>
</evidence>
<evidence type="ECO:0000256" key="7">
    <source>
        <dbReference type="ARBA" id="ARBA00023049"/>
    </source>
</evidence>
<dbReference type="EMBL" id="JBHRTS010000002">
    <property type="protein sequence ID" value="MFC3193581.1"/>
    <property type="molecule type" value="Genomic_DNA"/>
</dbReference>
<dbReference type="InterPro" id="IPR009045">
    <property type="entry name" value="Zn_M74/Hedgehog-like"/>
</dbReference>
<keyword evidence="5" id="KW-0378">Hydrolase</keyword>
<evidence type="ECO:0000256" key="8">
    <source>
        <dbReference type="SAM" id="SignalP"/>
    </source>
</evidence>
<dbReference type="Pfam" id="PF03411">
    <property type="entry name" value="Peptidase_M74"/>
    <property type="match status" value="1"/>
</dbReference>
<evidence type="ECO:0000256" key="4">
    <source>
        <dbReference type="ARBA" id="ARBA00022764"/>
    </source>
</evidence>
<name>A0ABV7JBV9_9GAMM</name>
<evidence type="ECO:0000256" key="5">
    <source>
        <dbReference type="ARBA" id="ARBA00022801"/>
    </source>
</evidence>
<evidence type="ECO:0000256" key="1">
    <source>
        <dbReference type="ARBA" id="ARBA00022670"/>
    </source>
</evidence>
<proteinExistence type="predicted"/>
<evidence type="ECO:0000256" key="2">
    <source>
        <dbReference type="ARBA" id="ARBA00022723"/>
    </source>
</evidence>
<feature type="signal peptide" evidence="8">
    <location>
        <begin position="1"/>
        <end position="17"/>
    </location>
</feature>
<sequence>MRLITLLLLCVVSPVRADSVCRGQSHQGSIEGAVRLPASGENFVVFSELAWHLGRTHVHHQVAEVVMSSYTELVNTRPGTQYMYAETGWPQGGRFKPHRTHQNGLSVDFMVPVLKDMRSVLLPVSISNRWGYDLEFNAEGQMGAYRIDYAALADHLKTLHQHAVAAGFDIKKVILDPRLQPAVLDTPAGAYLREHITFNHQQVWVRHDEHYHVDFAIPCQPLP</sequence>
<dbReference type="RefSeq" id="WP_077410506.1">
    <property type="nucleotide sequence ID" value="NZ_JBHRTS010000002.1"/>
</dbReference>
<keyword evidence="4" id="KW-0574">Periplasm</keyword>
<dbReference type="Proteomes" id="UP001595533">
    <property type="component" value="Unassembled WGS sequence"/>
</dbReference>
<feature type="chain" id="PRO_5046752276" evidence="8">
    <location>
        <begin position="18"/>
        <end position="223"/>
    </location>
</feature>
<accession>A0ABV7JBV9</accession>
<comment type="caution">
    <text evidence="9">The sequence shown here is derived from an EMBL/GenBank/DDBJ whole genome shotgun (WGS) entry which is preliminary data.</text>
</comment>
<gene>
    <name evidence="9" type="ORF">ACFODZ_04905</name>
</gene>
<keyword evidence="3 8" id="KW-0732">Signal</keyword>
<keyword evidence="2" id="KW-0479">Metal-binding</keyword>
<keyword evidence="10" id="KW-1185">Reference proteome</keyword>
<dbReference type="InterPro" id="IPR005073">
    <property type="entry name" value="Peptidase_M74"/>
</dbReference>
<evidence type="ECO:0000313" key="10">
    <source>
        <dbReference type="Proteomes" id="UP001595533"/>
    </source>
</evidence>